<evidence type="ECO:0000313" key="9">
    <source>
        <dbReference type="Proteomes" id="UP001597186"/>
    </source>
</evidence>
<evidence type="ECO:0000256" key="1">
    <source>
        <dbReference type="ARBA" id="ARBA00004141"/>
    </source>
</evidence>
<feature type="transmembrane region" description="Helical" evidence="7">
    <location>
        <begin position="409"/>
        <end position="427"/>
    </location>
</feature>
<dbReference type="Pfam" id="PF13641">
    <property type="entry name" value="Glyco_tranf_2_3"/>
    <property type="match status" value="1"/>
</dbReference>
<dbReference type="Gene3D" id="3.90.550.10">
    <property type="entry name" value="Spore Coat Polysaccharide Biosynthesis Protein SpsA, Chain A"/>
    <property type="match status" value="1"/>
</dbReference>
<feature type="transmembrane region" description="Helical" evidence="7">
    <location>
        <begin position="518"/>
        <end position="537"/>
    </location>
</feature>
<gene>
    <name evidence="8" type="ORF">ACFTOW_04435</name>
</gene>
<dbReference type="PANTHER" id="PTHR43867:SF2">
    <property type="entry name" value="CELLULOSE SYNTHASE CATALYTIC SUBUNIT A [UDP-FORMING]"/>
    <property type="match status" value="1"/>
</dbReference>
<dbReference type="InterPro" id="IPR029044">
    <property type="entry name" value="Nucleotide-diphossugar_trans"/>
</dbReference>
<dbReference type="GO" id="GO:0016757">
    <property type="term" value="F:glycosyltransferase activity"/>
    <property type="evidence" value="ECO:0007669"/>
    <property type="project" value="UniProtKB-KW"/>
</dbReference>
<keyword evidence="3 8" id="KW-0808">Transferase</keyword>
<evidence type="ECO:0000256" key="4">
    <source>
        <dbReference type="ARBA" id="ARBA00022692"/>
    </source>
</evidence>
<dbReference type="PRINTS" id="PR01439">
    <property type="entry name" value="CELLSNTHASEA"/>
</dbReference>
<feature type="transmembrane region" description="Helical" evidence="7">
    <location>
        <begin position="483"/>
        <end position="503"/>
    </location>
</feature>
<dbReference type="InterPro" id="IPR050321">
    <property type="entry name" value="Glycosyltr_2/OpgH_subfam"/>
</dbReference>
<organism evidence="8 9">
    <name type="scientific">Lacimonas salitolerans</name>
    <dbReference type="NCBI Taxonomy" id="1323750"/>
    <lineage>
        <taxon>Bacteria</taxon>
        <taxon>Pseudomonadati</taxon>
        <taxon>Pseudomonadota</taxon>
        <taxon>Alphaproteobacteria</taxon>
        <taxon>Rhodobacterales</taxon>
        <taxon>Paracoccaceae</taxon>
        <taxon>Lacimonas</taxon>
    </lineage>
</organism>
<protein>
    <submittedName>
        <fullName evidence="8">Glycosyltransferase</fullName>
        <ecNumber evidence="8">2.4.-.-</ecNumber>
    </submittedName>
</protein>
<evidence type="ECO:0000256" key="7">
    <source>
        <dbReference type="SAM" id="Phobius"/>
    </source>
</evidence>
<keyword evidence="9" id="KW-1185">Reference proteome</keyword>
<proteinExistence type="predicted"/>
<reference evidence="9" key="1">
    <citation type="journal article" date="2019" name="Int. J. Syst. Evol. Microbiol.">
        <title>The Global Catalogue of Microorganisms (GCM) 10K type strain sequencing project: providing services to taxonomists for standard genome sequencing and annotation.</title>
        <authorList>
            <consortium name="The Broad Institute Genomics Platform"/>
            <consortium name="The Broad Institute Genome Sequencing Center for Infectious Disease"/>
            <person name="Wu L."/>
            <person name="Ma J."/>
        </authorList>
    </citation>
    <scope>NUCLEOTIDE SEQUENCE [LARGE SCALE GENOMIC DNA]</scope>
    <source>
        <strain evidence="9">CGMCC 1.12477</strain>
    </source>
</reference>
<evidence type="ECO:0000313" key="8">
    <source>
        <dbReference type="EMBL" id="MFD1508647.1"/>
    </source>
</evidence>
<dbReference type="InterPro" id="IPR003919">
    <property type="entry name" value="Cell_synth_A"/>
</dbReference>
<keyword evidence="6 7" id="KW-0472">Membrane</keyword>
<sequence>MPPVWLSETQSGAVQMLLVAGLAMILPSLVDRKNTLHRSLLMAVTIVLAMRYGWWRATETLAPVGLTVDFLASGSLFALEIAALASSISANLLMSRIRDRSAEATANEAWWAPDPAPRVAVLIATYNEDLDVLERSIVGALAIDYPNAEVLVLDDGKRDWLRSFCEKRGARYVTRPDNKGAKAGNINHALQMLDAEGPPAFFAVLDADFVPHRNFLRRALALFHDPKTGLVQTPQHFFNADPMQHNLGLARSYPDEQRFFFDHMQPARDAWGMAICCGTSSVARWDAVAELGGLPTDSITEDFLLTLALQENGWQTHYLNEPLTEGLAPEGLKEYVTQRARWCLGLMQIARSRYGPFGQNALRLRDRWSVIDSALYWLTTFPFRTAAFVYPLLYWFFNITVVDAQVPDVLAYFGVYFIWTVMTYNILAPGTLVPLLKDVSQHLGAIQITRAAVTGLLRPKGHPFSVTAKGGDRSRIQVQWQLMAPYIVLLVLTIAGLVIGIIWDRFAYYDAGDGKSVVLFWTIYNIFALAFILIACVELPRKERHIADQPVRAIFAAEGDRPRRVWIASLALDTARIRGRIWAEGTSGILRIPGVGDIEATVIAPVADGVRVLLRPDSETNDALLRRFYTEGDAPNIDVVRLGPVVRDLARRLSFNRGAGDQLRVASSRASAADRRCASAGARTSSGYASCPSAIRPAV</sequence>
<dbReference type="RefSeq" id="WP_379913483.1">
    <property type="nucleotide sequence ID" value="NZ_JBHUDD010000036.1"/>
</dbReference>
<dbReference type="EMBL" id="JBHUDD010000036">
    <property type="protein sequence ID" value="MFD1508647.1"/>
    <property type="molecule type" value="Genomic_DNA"/>
</dbReference>
<dbReference type="CDD" id="cd06421">
    <property type="entry name" value="CESA_CelA_like"/>
    <property type="match status" value="1"/>
</dbReference>
<dbReference type="PANTHER" id="PTHR43867">
    <property type="entry name" value="CELLULOSE SYNTHASE CATALYTIC SUBUNIT A [UDP-FORMING]"/>
    <property type="match status" value="1"/>
</dbReference>
<dbReference type="SUPFAM" id="SSF53448">
    <property type="entry name" value="Nucleotide-diphospho-sugar transferases"/>
    <property type="match status" value="1"/>
</dbReference>
<evidence type="ECO:0000256" key="5">
    <source>
        <dbReference type="ARBA" id="ARBA00022989"/>
    </source>
</evidence>
<keyword evidence="2 8" id="KW-0328">Glycosyltransferase</keyword>
<dbReference type="Proteomes" id="UP001597186">
    <property type="component" value="Unassembled WGS sequence"/>
</dbReference>
<keyword evidence="4 7" id="KW-0812">Transmembrane</keyword>
<comment type="subcellular location">
    <subcellularLocation>
        <location evidence="1">Membrane</location>
        <topology evidence="1">Multi-pass membrane protein</topology>
    </subcellularLocation>
</comment>
<accession>A0ABW4EC19</accession>
<feature type="transmembrane region" description="Helical" evidence="7">
    <location>
        <begin position="39"/>
        <end position="55"/>
    </location>
</feature>
<evidence type="ECO:0000256" key="6">
    <source>
        <dbReference type="ARBA" id="ARBA00023136"/>
    </source>
</evidence>
<keyword evidence="5 7" id="KW-1133">Transmembrane helix</keyword>
<feature type="transmembrane region" description="Helical" evidence="7">
    <location>
        <begin position="374"/>
        <end position="397"/>
    </location>
</feature>
<evidence type="ECO:0000256" key="3">
    <source>
        <dbReference type="ARBA" id="ARBA00022679"/>
    </source>
</evidence>
<name>A0ABW4EC19_9RHOB</name>
<feature type="transmembrane region" description="Helical" evidence="7">
    <location>
        <begin position="75"/>
        <end position="94"/>
    </location>
</feature>
<dbReference type="EC" id="2.4.-.-" evidence="8"/>
<evidence type="ECO:0000256" key="2">
    <source>
        <dbReference type="ARBA" id="ARBA00022676"/>
    </source>
</evidence>
<comment type="caution">
    <text evidence="8">The sequence shown here is derived from an EMBL/GenBank/DDBJ whole genome shotgun (WGS) entry which is preliminary data.</text>
</comment>
<feature type="transmembrane region" description="Helical" evidence="7">
    <location>
        <begin position="12"/>
        <end position="30"/>
    </location>
</feature>